<dbReference type="GeneID" id="65883414"/>
<dbReference type="KEGG" id="mesg:MLAUSG7_0600"/>
<reference evidence="1 2" key="1">
    <citation type="submission" date="2020-04" db="EMBL/GenBank/DDBJ databases">
        <authorList>
            <consortium name="Genoscope - CEA"/>
            <person name="William W."/>
        </authorList>
    </citation>
    <scope>NUCLEOTIDE SEQUENCE [LARGE SCALE GENOMIC DNA]</scope>
    <source>
        <strain evidence="1 2">SG7</strain>
    </source>
</reference>
<accession>A0A8D6PTE7</accession>
<name>A0A8D6PTE7_9EURY</name>
<proteinExistence type="predicted"/>
<protein>
    <submittedName>
        <fullName evidence="1">Uncharacterized protein</fullName>
    </submittedName>
</protein>
<evidence type="ECO:0000313" key="1">
    <source>
        <dbReference type="EMBL" id="CAB3288211.1"/>
    </source>
</evidence>
<sequence length="284" mass="31840">MVGVIEKILSSTIKTVDAKEKIQIGLKESYIYNAFYFNVDFDDSENITADVLNSVDVGIYAGTKDKSFFLGTLLDIAILSYVQNGRNIIDVANKKIKSLLTYDYDNDTVNTAIFPYLLPDCTIEINNKLNDQIGVKIGYLGFDTTDYIQYIKAQYGGKLTEEQIKAQLNASINKRIFTGRGETLTASEQTFTVSKASGWYDRIIVYTINGNINELELQALQTVVEKNDMETLSDIAFLRNDRDPTKLIAKQIAIIENIPANYNLNLTVSGDSGTKFRILTERVV</sequence>
<keyword evidence="2" id="KW-1185">Reference proteome</keyword>
<dbReference type="EMBL" id="LR792632">
    <property type="protein sequence ID" value="CAB3288211.1"/>
    <property type="molecule type" value="Genomic_DNA"/>
</dbReference>
<dbReference type="RefSeq" id="WP_214400477.1">
    <property type="nucleotide sequence ID" value="NZ_LR792632.1"/>
</dbReference>
<gene>
    <name evidence="1" type="ORF">MLAUSG7_0600</name>
</gene>
<organism evidence="1 2">
    <name type="scientific">Methanocaldococcus lauensis</name>
    <dbReference type="NCBI Taxonomy" id="2546128"/>
    <lineage>
        <taxon>Archaea</taxon>
        <taxon>Methanobacteriati</taxon>
        <taxon>Methanobacteriota</taxon>
        <taxon>Methanomada group</taxon>
        <taxon>Methanococci</taxon>
        <taxon>Methanococcales</taxon>
        <taxon>Methanocaldococcaceae</taxon>
        <taxon>Methanocaldococcus</taxon>
    </lineage>
</organism>
<dbReference type="Proteomes" id="UP000679213">
    <property type="component" value="Chromosome I"/>
</dbReference>
<evidence type="ECO:0000313" key="2">
    <source>
        <dbReference type="Proteomes" id="UP000679213"/>
    </source>
</evidence>
<dbReference type="AlphaFoldDB" id="A0A8D6PTE7"/>